<reference evidence="1 2" key="2">
    <citation type="journal article" date="2022" name="Mol. Ecol. Resour.">
        <title>The genomes of chicory, endive, great burdock and yacon provide insights into Asteraceae paleo-polyploidization history and plant inulin production.</title>
        <authorList>
            <person name="Fan W."/>
            <person name="Wang S."/>
            <person name="Wang H."/>
            <person name="Wang A."/>
            <person name="Jiang F."/>
            <person name="Liu H."/>
            <person name="Zhao H."/>
            <person name="Xu D."/>
            <person name="Zhang Y."/>
        </authorList>
    </citation>
    <scope>NUCLEOTIDE SEQUENCE [LARGE SCALE GENOMIC DNA]</scope>
    <source>
        <strain evidence="2">cv. Punajuju</strain>
        <tissue evidence="1">Leaves</tissue>
    </source>
</reference>
<protein>
    <submittedName>
        <fullName evidence="1">Uncharacterized protein</fullName>
    </submittedName>
</protein>
<keyword evidence="2" id="KW-1185">Reference proteome</keyword>
<name>A0ACB9F309_CICIN</name>
<dbReference type="Proteomes" id="UP001055811">
    <property type="component" value="Linkage Group LG03"/>
</dbReference>
<sequence length="117" mass="13214">MCRIFIYENFIFIAVTARARQIQRWRQAMNNPELSYMMVIEPHVGAGNQNQEDNHVVNVDGIVNTPGGIDERANGERGRNIKRDISQLAKALEMVLDSQKTDSNGAVMMRMGVTFDS</sequence>
<accession>A0ACB9F309</accession>
<comment type="caution">
    <text evidence="1">The sequence shown here is derived from an EMBL/GenBank/DDBJ whole genome shotgun (WGS) entry which is preliminary data.</text>
</comment>
<proteinExistence type="predicted"/>
<reference evidence="2" key="1">
    <citation type="journal article" date="2022" name="Mol. Ecol. Resour.">
        <title>The genomes of chicory, endive, great burdock and yacon provide insights into Asteraceae palaeo-polyploidization history and plant inulin production.</title>
        <authorList>
            <person name="Fan W."/>
            <person name="Wang S."/>
            <person name="Wang H."/>
            <person name="Wang A."/>
            <person name="Jiang F."/>
            <person name="Liu H."/>
            <person name="Zhao H."/>
            <person name="Xu D."/>
            <person name="Zhang Y."/>
        </authorList>
    </citation>
    <scope>NUCLEOTIDE SEQUENCE [LARGE SCALE GENOMIC DNA]</scope>
    <source>
        <strain evidence="2">cv. Punajuju</strain>
    </source>
</reference>
<organism evidence="1 2">
    <name type="scientific">Cichorium intybus</name>
    <name type="common">Chicory</name>
    <dbReference type="NCBI Taxonomy" id="13427"/>
    <lineage>
        <taxon>Eukaryota</taxon>
        <taxon>Viridiplantae</taxon>
        <taxon>Streptophyta</taxon>
        <taxon>Embryophyta</taxon>
        <taxon>Tracheophyta</taxon>
        <taxon>Spermatophyta</taxon>
        <taxon>Magnoliopsida</taxon>
        <taxon>eudicotyledons</taxon>
        <taxon>Gunneridae</taxon>
        <taxon>Pentapetalae</taxon>
        <taxon>asterids</taxon>
        <taxon>campanulids</taxon>
        <taxon>Asterales</taxon>
        <taxon>Asteraceae</taxon>
        <taxon>Cichorioideae</taxon>
        <taxon>Cichorieae</taxon>
        <taxon>Cichoriinae</taxon>
        <taxon>Cichorium</taxon>
    </lineage>
</organism>
<evidence type="ECO:0000313" key="2">
    <source>
        <dbReference type="Proteomes" id="UP001055811"/>
    </source>
</evidence>
<gene>
    <name evidence="1" type="ORF">L2E82_15711</name>
</gene>
<evidence type="ECO:0000313" key="1">
    <source>
        <dbReference type="EMBL" id="KAI3765669.1"/>
    </source>
</evidence>
<dbReference type="EMBL" id="CM042011">
    <property type="protein sequence ID" value="KAI3765669.1"/>
    <property type="molecule type" value="Genomic_DNA"/>
</dbReference>